<keyword evidence="5" id="KW-1185">Reference proteome</keyword>
<dbReference type="InterPro" id="IPR013656">
    <property type="entry name" value="PAS_4"/>
</dbReference>
<evidence type="ECO:0000259" key="2">
    <source>
        <dbReference type="PROSITE" id="PS50113"/>
    </source>
</evidence>
<dbReference type="Pfam" id="PF00990">
    <property type="entry name" value="GGDEF"/>
    <property type="match status" value="1"/>
</dbReference>
<evidence type="ECO:0000259" key="1">
    <source>
        <dbReference type="PROSITE" id="PS50112"/>
    </source>
</evidence>
<dbReference type="STRING" id="159291.SAMN05920897_11215"/>
<feature type="domain" description="PAC" evidence="2">
    <location>
        <begin position="83"/>
        <end position="137"/>
    </location>
</feature>
<dbReference type="InterPro" id="IPR000700">
    <property type="entry name" value="PAS-assoc_C"/>
</dbReference>
<dbReference type="SMART" id="SM00091">
    <property type="entry name" value="PAS"/>
    <property type="match status" value="2"/>
</dbReference>
<feature type="domain" description="PAC" evidence="2">
    <location>
        <begin position="230"/>
        <end position="280"/>
    </location>
</feature>
<dbReference type="CDD" id="cd01949">
    <property type="entry name" value="GGDEF"/>
    <property type="match status" value="1"/>
</dbReference>
<organism evidence="4 5">
    <name type="scientific">Alkalispirochaeta americana</name>
    <dbReference type="NCBI Taxonomy" id="159291"/>
    <lineage>
        <taxon>Bacteria</taxon>
        <taxon>Pseudomonadati</taxon>
        <taxon>Spirochaetota</taxon>
        <taxon>Spirochaetia</taxon>
        <taxon>Spirochaetales</taxon>
        <taxon>Spirochaetaceae</taxon>
        <taxon>Alkalispirochaeta</taxon>
    </lineage>
</organism>
<dbReference type="PROSITE" id="PS50112">
    <property type="entry name" value="PAS"/>
    <property type="match status" value="2"/>
</dbReference>
<dbReference type="CDD" id="cd00130">
    <property type="entry name" value="PAS"/>
    <property type="match status" value="2"/>
</dbReference>
<dbReference type="SMART" id="SM00267">
    <property type="entry name" value="GGDEF"/>
    <property type="match status" value="1"/>
</dbReference>
<dbReference type="PANTHER" id="PTHR46663:SF4">
    <property type="entry name" value="DIGUANYLATE CYCLASE DGCT-RELATED"/>
    <property type="match status" value="1"/>
</dbReference>
<feature type="domain" description="GGDEF" evidence="3">
    <location>
        <begin position="312"/>
        <end position="457"/>
    </location>
</feature>
<name>A0A1N6UCB9_9SPIO</name>
<dbReference type="PROSITE" id="PS50113">
    <property type="entry name" value="PAC"/>
    <property type="match status" value="2"/>
</dbReference>
<dbReference type="RefSeq" id="WP_076489115.1">
    <property type="nucleotide sequence ID" value="NZ_FTMS01000012.1"/>
</dbReference>
<dbReference type="EMBL" id="FTMS01000012">
    <property type="protein sequence ID" value="SIQ63308.1"/>
    <property type="molecule type" value="Genomic_DNA"/>
</dbReference>
<dbReference type="SMART" id="SM00086">
    <property type="entry name" value="PAC"/>
    <property type="match status" value="2"/>
</dbReference>
<dbReference type="OrthoDB" id="9779586at2"/>
<dbReference type="Proteomes" id="UP000186400">
    <property type="component" value="Unassembled WGS sequence"/>
</dbReference>
<evidence type="ECO:0000313" key="5">
    <source>
        <dbReference type="Proteomes" id="UP000186400"/>
    </source>
</evidence>
<dbReference type="PANTHER" id="PTHR46663">
    <property type="entry name" value="DIGUANYLATE CYCLASE DGCT-RELATED"/>
    <property type="match status" value="1"/>
</dbReference>
<dbReference type="InterPro" id="IPR001610">
    <property type="entry name" value="PAC"/>
</dbReference>
<dbReference type="GO" id="GO:0003824">
    <property type="term" value="F:catalytic activity"/>
    <property type="evidence" value="ECO:0007669"/>
    <property type="project" value="UniProtKB-ARBA"/>
</dbReference>
<dbReference type="SUPFAM" id="SSF55073">
    <property type="entry name" value="Nucleotide cyclase"/>
    <property type="match status" value="1"/>
</dbReference>
<feature type="domain" description="PAS" evidence="1">
    <location>
        <begin position="185"/>
        <end position="227"/>
    </location>
</feature>
<protein>
    <submittedName>
        <fullName evidence="4">Diguanylate cyclase with PAS/PAC sensor</fullName>
    </submittedName>
</protein>
<dbReference type="InterPro" id="IPR052163">
    <property type="entry name" value="DGC-Regulatory_Protein"/>
</dbReference>
<evidence type="ECO:0000259" key="3">
    <source>
        <dbReference type="PROSITE" id="PS50887"/>
    </source>
</evidence>
<dbReference type="SUPFAM" id="SSF55785">
    <property type="entry name" value="PYP-like sensor domain (PAS domain)"/>
    <property type="match status" value="2"/>
</dbReference>
<sequence length="458" mass="51445">MLCSTGRSAEAREPLLQQAVDAADHGIYITDSEGVLEMVNPGFCRIAGYSREELLGKNISVLKSEKMALEYYQRLWKTILAGESWQEEIINRRKDGTLYWAFQIINPVTDKEGKITHYVGVQNDITETRRLRKERDIALGELDAIFSNTQDAIFLVDVDHAPSREDTPRKTDSRPQAVFRYRKLNPAHEELTGFTTEAVRGKSPEELLPPETARTVSRYYRICLEAGAPLTYEETLALPASTRTWQTKLAPIYREGKIVQLVGASRDITEEKTLQEKLRTLSEQDALTGIANRRKIQEELSREMTRAIRYTSPLSVIMADLDHFKAVNDTLGHDAGDSVLKAAASAMAESLRPSDHLGRWGGEEFLIVLPETDLPSATTLAERIRQHVAGLAIIPDHPVTMSLGVSTLEELCTPEELQSHSDSTHLQALQEKLLQRADSRLYLAKESGRNRVQNRDAP</sequence>
<dbReference type="Gene3D" id="3.30.450.20">
    <property type="entry name" value="PAS domain"/>
    <property type="match status" value="2"/>
</dbReference>
<dbReference type="PROSITE" id="PS50887">
    <property type="entry name" value="GGDEF"/>
    <property type="match status" value="1"/>
</dbReference>
<gene>
    <name evidence="4" type="ORF">SAMN05920897_11215</name>
</gene>
<dbReference type="NCBIfam" id="TIGR00229">
    <property type="entry name" value="sensory_box"/>
    <property type="match status" value="2"/>
</dbReference>
<dbReference type="InterPro" id="IPR029787">
    <property type="entry name" value="Nucleotide_cyclase"/>
</dbReference>
<dbReference type="Gene3D" id="3.30.70.270">
    <property type="match status" value="1"/>
</dbReference>
<dbReference type="AlphaFoldDB" id="A0A1N6UCB9"/>
<dbReference type="InterPro" id="IPR000160">
    <property type="entry name" value="GGDEF_dom"/>
</dbReference>
<dbReference type="NCBIfam" id="TIGR00254">
    <property type="entry name" value="GGDEF"/>
    <property type="match status" value="1"/>
</dbReference>
<dbReference type="InterPro" id="IPR000014">
    <property type="entry name" value="PAS"/>
</dbReference>
<accession>A0A1N6UCB9</accession>
<dbReference type="InterPro" id="IPR035965">
    <property type="entry name" value="PAS-like_dom_sf"/>
</dbReference>
<feature type="domain" description="PAS" evidence="1">
    <location>
        <begin position="12"/>
        <end position="58"/>
    </location>
</feature>
<dbReference type="Pfam" id="PF08448">
    <property type="entry name" value="PAS_4"/>
    <property type="match status" value="1"/>
</dbReference>
<reference evidence="4 5" key="1">
    <citation type="submission" date="2017-01" db="EMBL/GenBank/DDBJ databases">
        <authorList>
            <person name="Mah S.A."/>
            <person name="Swanson W.J."/>
            <person name="Moy G.W."/>
            <person name="Vacquier V.D."/>
        </authorList>
    </citation>
    <scope>NUCLEOTIDE SEQUENCE [LARGE SCALE GENOMIC DNA]</scope>
    <source>
        <strain evidence="4 5">ASpG1</strain>
    </source>
</reference>
<dbReference type="InterPro" id="IPR043128">
    <property type="entry name" value="Rev_trsase/Diguanyl_cyclase"/>
</dbReference>
<proteinExistence type="predicted"/>
<evidence type="ECO:0000313" key="4">
    <source>
        <dbReference type="EMBL" id="SIQ63308.1"/>
    </source>
</evidence>
<dbReference type="Pfam" id="PF13426">
    <property type="entry name" value="PAS_9"/>
    <property type="match status" value="1"/>
</dbReference>
<dbReference type="FunFam" id="3.30.70.270:FF:000001">
    <property type="entry name" value="Diguanylate cyclase domain protein"/>
    <property type="match status" value="1"/>
</dbReference>